<dbReference type="GO" id="GO:0032535">
    <property type="term" value="P:regulation of cellular component size"/>
    <property type="evidence" value="ECO:0007669"/>
    <property type="project" value="UniProtKB-ARBA"/>
</dbReference>
<evidence type="ECO:0000256" key="1">
    <source>
        <dbReference type="ARBA" id="ARBA00004496"/>
    </source>
</evidence>
<feature type="non-terminal residue" evidence="9">
    <location>
        <position position="374"/>
    </location>
</feature>
<comment type="caution">
    <text evidence="9">The sequence shown here is derived from an EMBL/GenBank/DDBJ whole genome shotgun (WGS) entry which is preliminary data.</text>
</comment>
<dbReference type="GO" id="GO:0051897">
    <property type="term" value="P:positive regulation of phosphatidylinositol 3-kinase/protein kinase B signal transduction"/>
    <property type="evidence" value="ECO:0007669"/>
    <property type="project" value="UniProtKB-ARBA"/>
</dbReference>
<dbReference type="PROSITE" id="PS50294">
    <property type="entry name" value="WD_REPEATS_REGION"/>
    <property type="match status" value="1"/>
</dbReference>
<dbReference type="PROSITE" id="PS50082">
    <property type="entry name" value="WD_REPEATS_2"/>
    <property type="match status" value="5"/>
</dbReference>
<dbReference type="Proteomes" id="UP000708208">
    <property type="component" value="Unassembled WGS sequence"/>
</dbReference>
<feature type="repeat" description="WD" evidence="6">
    <location>
        <begin position="133"/>
        <end position="174"/>
    </location>
</feature>
<dbReference type="AlphaFoldDB" id="A0A8J2KKG6"/>
<comment type="function">
    <text evidence="7">Subunit of TORC1 and TORC2, which regulate cell growth and survival in response to nutrient and hormonal signals.</text>
</comment>
<comment type="similarity">
    <text evidence="2 7">Belongs to the WD repeat LST8 family.</text>
</comment>
<evidence type="ECO:0000313" key="10">
    <source>
        <dbReference type="Proteomes" id="UP000708208"/>
    </source>
</evidence>
<dbReference type="FunFam" id="2.130.10.10:FF:000505">
    <property type="entry name" value="Blast:Protein LST8 homolog"/>
    <property type="match status" value="1"/>
</dbReference>
<feature type="repeat" description="WD" evidence="6">
    <location>
        <begin position="322"/>
        <end position="356"/>
    </location>
</feature>
<dbReference type="PANTHER" id="PTHR19842">
    <property type="entry name" value="G BETA-LIKE PROTEIN GBL"/>
    <property type="match status" value="1"/>
</dbReference>
<dbReference type="GO" id="GO:0031931">
    <property type="term" value="C:TORC1 complex"/>
    <property type="evidence" value="ECO:0007669"/>
    <property type="project" value="UniProtKB-UniRule"/>
</dbReference>
<evidence type="ECO:0000313" key="9">
    <source>
        <dbReference type="EMBL" id="CAG7816155.1"/>
    </source>
</evidence>
<evidence type="ECO:0000256" key="2">
    <source>
        <dbReference type="ARBA" id="ARBA00009890"/>
    </source>
</evidence>
<dbReference type="GO" id="GO:0031932">
    <property type="term" value="C:TORC2 complex"/>
    <property type="evidence" value="ECO:0007669"/>
    <property type="project" value="UniProtKB-UniRule"/>
</dbReference>
<dbReference type="EMBL" id="CAJVCH010362296">
    <property type="protein sequence ID" value="CAG7816155.1"/>
    <property type="molecule type" value="Genomic_DNA"/>
</dbReference>
<evidence type="ECO:0000256" key="7">
    <source>
        <dbReference type="RuleBase" id="RU369068"/>
    </source>
</evidence>
<feature type="repeat" description="WD" evidence="6">
    <location>
        <begin position="67"/>
        <end position="89"/>
    </location>
</feature>
<dbReference type="GO" id="GO:0005737">
    <property type="term" value="C:cytoplasm"/>
    <property type="evidence" value="ECO:0007669"/>
    <property type="project" value="UniProtKB-SubCell"/>
</dbReference>
<reference evidence="9" key="1">
    <citation type="submission" date="2021-06" db="EMBL/GenBank/DDBJ databases">
        <authorList>
            <person name="Hodson N. C."/>
            <person name="Mongue J. A."/>
            <person name="Jaron S. K."/>
        </authorList>
    </citation>
    <scope>NUCLEOTIDE SEQUENCE</scope>
</reference>
<dbReference type="PANTHER" id="PTHR19842:SF0">
    <property type="entry name" value="TARGET OF RAPAMYCIN COMPLEX SUBUNIT LST8"/>
    <property type="match status" value="1"/>
</dbReference>
<organism evidence="9 10">
    <name type="scientific">Allacma fusca</name>
    <dbReference type="NCBI Taxonomy" id="39272"/>
    <lineage>
        <taxon>Eukaryota</taxon>
        <taxon>Metazoa</taxon>
        <taxon>Ecdysozoa</taxon>
        <taxon>Arthropoda</taxon>
        <taxon>Hexapoda</taxon>
        <taxon>Collembola</taxon>
        <taxon>Symphypleona</taxon>
        <taxon>Sminthuridae</taxon>
        <taxon>Allacma</taxon>
    </lineage>
</organism>
<comment type="subunit">
    <text evidence="7">Part of TORC1 complex. Part of the TORC2 complex.</text>
</comment>
<dbReference type="InterPro" id="IPR037588">
    <property type="entry name" value="MLST8"/>
</dbReference>
<dbReference type="PROSITE" id="PS00678">
    <property type="entry name" value="WD_REPEATS_1"/>
    <property type="match status" value="1"/>
</dbReference>
<keyword evidence="3 7" id="KW-0963">Cytoplasm</keyword>
<evidence type="ECO:0000256" key="6">
    <source>
        <dbReference type="PROSITE-ProRule" id="PRU00221"/>
    </source>
</evidence>
<dbReference type="SMART" id="SM00320">
    <property type="entry name" value="WD40"/>
    <property type="match status" value="7"/>
</dbReference>
<dbReference type="Pfam" id="PF00400">
    <property type="entry name" value="WD40"/>
    <property type="match status" value="6"/>
</dbReference>
<sequence length="374" mass="41513">SFELKRRAVEVPCESQIARRVGISDDEDLDCEMGATPDDETDNATGSSSVNSVESTAPNIPASDAVLATAGYDHTIKLWHVHTSLCVKTFQHPDSQVNALSINPERRLVVAAGFQHIRIYDSHSSSQNPTINFDGITKNVTTIGFNKDGQWMFSGGEDFKARIWDLRSNNPQCQKLFETLSSPITCATLHPNNTELIVSDQSGTIHIWDLRNDRTEQLIPDQNTSVPVQCVAVDPAGKFLAAVNNKGDCYVWKLESIGNEPLHLSPHQKVRVHNRYAIKCCFSPDSSVLATTSADQTAKLWSAKNENFNLEMELSCPGQRWVWGAAFTGDSQYLITASSDNLARLWCLENGQVKREYNGHQKPLTCVAYRDPTM</sequence>
<name>A0A8J2KKG6_9HEXA</name>
<feature type="repeat" description="WD" evidence="6">
    <location>
        <begin position="270"/>
        <end position="311"/>
    </location>
</feature>
<feature type="compositionally biased region" description="Polar residues" evidence="8">
    <location>
        <begin position="43"/>
        <end position="57"/>
    </location>
</feature>
<evidence type="ECO:0000256" key="8">
    <source>
        <dbReference type="SAM" id="MobiDB-lite"/>
    </source>
</evidence>
<feature type="compositionally biased region" description="Acidic residues" evidence="8">
    <location>
        <begin position="26"/>
        <end position="42"/>
    </location>
</feature>
<feature type="repeat" description="WD" evidence="6">
    <location>
        <begin position="177"/>
        <end position="218"/>
    </location>
</feature>
<accession>A0A8J2KKG6</accession>
<dbReference type="OrthoDB" id="400at2759"/>
<proteinExistence type="inferred from homology"/>
<dbReference type="GO" id="GO:0032956">
    <property type="term" value="P:regulation of actin cytoskeleton organization"/>
    <property type="evidence" value="ECO:0007669"/>
    <property type="project" value="TreeGrafter"/>
</dbReference>
<dbReference type="InterPro" id="IPR001680">
    <property type="entry name" value="WD40_rpt"/>
</dbReference>
<dbReference type="InterPro" id="IPR019775">
    <property type="entry name" value="WD40_repeat_CS"/>
</dbReference>
<evidence type="ECO:0000256" key="5">
    <source>
        <dbReference type="ARBA" id="ARBA00022737"/>
    </source>
</evidence>
<evidence type="ECO:0000256" key="4">
    <source>
        <dbReference type="ARBA" id="ARBA00022574"/>
    </source>
</evidence>
<evidence type="ECO:0000256" key="3">
    <source>
        <dbReference type="ARBA" id="ARBA00022490"/>
    </source>
</evidence>
<keyword evidence="10" id="KW-1185">Reference proteome</keyword>
<keyword evidence="4 6" id="KW-0853">WD repeat</keyword>
<comment type="subcellular location">
    <subcellularLocation>
        <location evidence="1 7">Cytoplasm</location>
    </subcellularLocation>
</comment>
<dbReference type="GO" id="GO:0038203">
    <property type="term" value="P:TORC2 signaling"/>
    <property type="evidence" value="ECO:0007669"/>
    <property type="project" value="UniProtKB-ARBA"/>
</dbReference>
<dbReference type="CDD" id="cd00200">
    <property type="entry name" value="WD40"/>
    <property type="match status" value="1"/>
</dbReference>
<keyword evidence="5 7" id="KW-0677">Repeat</keyword>
<feature type="region of interest" description="Disordered" evidence="8">
    <location>
        <begin position="26"/>
        <end position="57"/>
    </location>
</feature>
<protein>
    <recommendedName>
        <fullName evidence="7">Target of rapamycin complex subunit lst8</fullName>
        <shortName evidence="7">TORC subunit lst8</shortName>
    </recommendedName>
</protein>
<gene>
    <name evidence="9" type="ORF">AFUS01_LOCUS26786</name>
</gene>